<proteinExistence type="predicted"/>
<dbReference type="EMBL" id="JANRMS010000174">
    <property type="protein sequence ID" value="KAJ3544888.1"/>
    <property type="molecule type" value="Genomic_DNA"/>
</dbReference>
<organism evidence="1 2">
    <name type="scientific">Fusarium decemcellulare</name>
    <dbReference type="NCBI Taxonomy" id="57161"/>
    <lineage>
        <taxon>Eukaryota</taxon>
        <taxon>Fungi</taxon>
        <taxon>Dikarya</taxon>
        <taxon>Ascomycota</taxon>
        <taxon>Pezizomycotina</taxon>
        <taxon>Sordariomycetes</taxon>
        <taxon>Hypocreomycetidae</taxon>
        <taxon>Hypocreales</taxon>
        <taxon>Nectriaceae</taxon>
        <taxon>Fusarium</taxon>
        <taxon>Fusarium decemcellulare species complex</taxon>
    </lineage>
</organism>
<evidence type="ECO:0000313" key="1">
    <source>
        <dbReference type="EMBL" id="KAJ3544888.1"/>
    </source>
</evidence>
<sequence>MEPIPIKYTEFCPPGKPTLRFTEGDTFKDPSNIEERRAHIKQYLRYMERYSDQLWDNWRALAVDLIDLAIWQAFFLDLKMANDLVPEWPWLEWKPSPADFSEGASHVYKDWLRGKCEAQEGDCLSGCEG</sequence>
<name>A0ACC1SR71_9HYPO</name>
<comment type="caution">
    <text evidence="1">The sequence shown here is derived from an EMBL/GenBank/DDBJ whole genome shotgun (WGS) entry which is preliminary data.</text>
</comment>
<keyword evidence="2" id="KW-1185">Reference proteome</keyword>
<evidence type="ECO:0000313" key="2">
    <source>
        <dbReference type="Proteomes" id="UP001148629"/>
    </source>
</evidence>
<protein>
    <submittedName>
        <fullName evidence="1">Uncharacterized protein</fullName>
    </submittedName>
</protein>
<gene>
    <name evidence="1" type="ORF">NM208_g2793</name>
</gene>
<reference evidence="1" key="1">
    <citation type="submission" date="2022-08" db="EMBL/GenBank/DDBJ databases">
        <title>Genome Sequence of Fusarium decemcellulare.</title>
        <authorList>
            <person name="Buettner E."/>
        </authorList>
    </citation>
    <scope>NUCLEOTIDE SEQUENCE</scope>
    <source>
        <strain evidence="1">Babe19</strain>
    </source>
</reference>
<accession>A0ACC1SR71</accession>
<dbReference type="Proteomes" id="UP001148629">
    <property type="component" value="Unassembled WGS sequence"/>
</dbReference>